<dbReference type="PROSITE" id="PS50088">
    <property type="entry name" value="ANK_REPEAT"/>
    <property type="match status" value="1"/>
</dbReference>
<reference evidence="5 6" key="1">
    <citation type="journal article" date="2019" name="Sci. Rep.">
        <title>Nanopore sequencing improves the draft genome of the human pathogenic amoeba Naegleria fowleri.</title>
        <authorList>
            <person name="Liechti N."/>
            <person name="Schurch N."/>
            <person name="Bruggmann R."/>
            <person name="Wittwer M."/>
        </authorList>
    </citation>
    <scope>NUCLEOTIDE SEQUENCE [LARGE SCALE GENOMIC DNA]</scope>
    <source>
        <strain evidence="5 6">ATCC 30894</strain>
    </source>
</reference>
<evidence type="ECO:0000313" key="5">
    <source>
        <dbReference type="EMBL" id="KAF0976734.1"/>
    </source>
</evidence>
<dbReference type="SMART" id="SM00248">
    <property type="entry name" value="ANK"/>
    <property type="match status" value="6"/>
</dbReference>
<dbReference type="RefSeq" id="XP_044561447.1">
    <property type="nucleotide sequence ID" value="XM_044707399.1"/>
</dbReference>
<dbReference type="InterPro" id="IPR036770">
    <property type="entry name" value="Ankyrin_rpt-contain_sf"/>
</dbReference>
<evidence type="ECO:0000256" key="3">
    <source>
        <dbReference type="PROSITE-ProRule" id="PRU00023"/>
    </source>
</evidence>
<feature type="region of interest" description="Disordered" evidence="4">
    <location>
        <begin position="39"/>
        <end position="65"/>
    </location>
</feature>
<keyword evidence="6" id="KW-1185">Reference proteome</keyword>
<dbReference type="Proteomes" id="UP000444721">
    <property type="component" value="Unassembled WGS sequence"/>
</dbReference>
<feature type="repeat" description="ANK" evidence="3">
    <location>
        <begin position="273"/>
        <end position="305"/>
    </location>
</feature>
<evidence type="ECO:0000313" key="6">
    <source>
        <dbReference type="Proteomes" id="UP000444721"/>
    </source>
</evidence>
<dbReference type="Pfam" id="PF00023">
    <property type="entry name" value="Ank"/>
    <property type="match status" value="1"/>
</dbReference>
<evidence type="ECO:0000256" key="2">
    <source>
        <dbReference type="ARBA" id="ARBA00023043"/>
    </source>
</evidence>
<dbReference type="AlphaFoldDB" id="A0A6A5BRD4"/>
<dbReference type="OrthoDB" id="10261302at2759"/>
<organism evidence="5 6">
    <name type="scientific">Naegleria fowleri</name>
    <name type="common">Brain eating amoeba</name>
    <dbReference type="NCBI Taxonomy" id="5763"/>
    <lineage>
        <taxon>Eukaryota</taxon>
        <taxon>Discoba</taxon>
        <taxon>Heterolobosea</taxon>
        <taxon>Tetramitia</taxon>
        <taxon>Eutetramitia</taxon>
        <taxon>Vahlkampfiidae</taxon>
        <taxon>Naegleria</taxon>
    </lineage>
</organism>
<sequence>MPSIVSTHPRGGSSHTSSTKEFANTQFLQVYSEPLCSKQSLSSNHHPHHHHIINNNTRDDTSNSSMASDELSYYCGSTSFSPRQSSACSSPSSPYSPSSSSLTTSWVQEMCEACKLGDEFLVHELIQERNQARSQLSDSEFKKNYNINELDKASKRSALHWVMSENHVQVLMILLSVFTNNSEGNHPMMLLDVNIRDGRNGATPMHLAVANETLDCIKLFVHTSYVRAKIEQSAKDCYGNTFFHVAFRLKKWQVMETLIELFGNDMINSRKSNSDTCLHVAAKKADVKGIKFLLRNGAKVHLKDENGRRPLASAVFFYREECHVEGMAESQSAKQSSSNYSDGVSKPLKIGESLITTSLYSDKHQQGNIKNVNGKFPNSRLQSSEMIATNEDFLFSQEEINRLQRTLTYALLLNEEVNALSGGNAKKWLKNESDRSSEGMNLFHLACLNGNKEFIAAFTLMFEKSHLHFLLEKRDPKTKYNALHFTCEGGHIEVLELLTTLLKDMFPNAEHFQQYLNAKDHQSETCVHKAARKLASLMDGNTCTMTPDIQRAIHCVTHLMYTHGADMNIKNLQGEKPIDILDRCGFFTSGLFLYTKK</sequence>
<dbReference type="SUPFAM" id="SSF48403">
    <property type="entry name" value="Ankyrin repeat"/>
    <property type="match status" value="2"/>
</dbReference>
<protein>
    <submittedName>
        <fullName evidence="5">Uncharacterized protein</fullName>
    </submittedName>
</protein>
<dbReference type="GeneID" id="68111247"/>
<dbReference type="EMBL" id="VFQX01000036">
    <property type="protein sequence ID" value="KAF0976734.1"/>
    <property type="molecule type" value="Genomic_DNA"/>
</dbReference>
<dbReference type="OMA" id="NESECPE"/>
<comment type="caution">
    <text evidence="5">The sequence shown here is derived from an EMBL/GenBank/DDBJ whole genome shotgun (WGS) entry which is preliminary data.</text>
</comment>
<dbReference type="PROSITE" id="PS50297">
    <property type="entry name" value="ANK_REP_REGION"/>
    <property type="match status" value="1"/>
</dbReference>
<gene>
    <name evidence="5" type="ORF">FDP41_004029</name>
</gene>
<accession>A0A6A5BRD4</accession>
<evidence type="ECO:0000256" key="1">
    <source>
        <dbReference type="ARBA" id="ARBA00022737"/>
    </source>
</evidence>
<name>A0A6A5BRD4_NAEFO</name>
<keyword evidence="2 3" id="KW-0040">ANK repeat</keyword>
<dbReference type="PANTHER" id="PTHR24198">
    <property type="entry name" value="ANKYRIN REPEAT AND PROTEIN KINASE DOMAIN-CONTAINING PROTEIN"/>
    <property type="match status" value="1"/>
</dbReference>
<evidence type="ECO:0000256" key="4">
    <source>
        <dbReference type="SAM" id="MobiDB-lite"/>
    </source>
</evidence>
<dbReference type="VEuPathDB" id="AmoebaDB:FDP41_004029"/>
<dbReference type="VEuPathDB" id="AmoebaDB:NfTy_069560"/>
<dbReference type="InterPro" id="IPR002110">
    <property type="entry name" value="Ankyrin_rpt"/>
</dbReference>
<proteinExistence type="predicted"/>
<dbReference type="PANTHER" id="PTHR24198:SF165">
    <property type="entry name" value="ANKYRIN REPEAT-CONTAINING PROTEIN-RELATED"/>
    <property type="match status" value="1"/>
</dbReference>
<dbReference type="Gene3D" id="1.25.40.20">
    <property type="entry name" value="Ankyrin repeat-containing domain"/>
    <property type="match status" value="2"/>
</dbReference>
<dbReference type="VEuPathDB" id="AmoebaDB:NF0131960"/>
<keyword evidence="1" id="KW-0677">Repeat</keyword>